<dbReference type="AlphaFoldDB" id="A0A7T3KUI8"/>
<dbReference type="RefSeq" id="WP_198060625.1">
    <property type="nucleotide sequence ID" value="NZ_CP065856.1"/>
</dbReference>
<proteinExistence type="predicted"/>
<evidence type="ECO:0000313" key="2">
    <source>
        <dbReference type="Proteomes" id="UP000595001"/>
    </source>
</evidence>
<keyword evidence="2" id="KW-1185">Reference proteome</keyword>
<sequence length="322" mass="35233">MPSRSPSRREFLAAAGLAAGTSLAGCAAVEGLSGEQQLTYTLDTDRIGTSLAPLALWEPPEEPRPWTADYAANVDAAVAGERPTTHGYRPIPDGEYVERDDTYYRLAVVTTGLERIERPVLRLEWVGRLDELDDPPGRVRLPALTRLDQRAVKIAYVAARHREVGGTAPGGAVEAGGYVYRRGYEGPQSAFAPDPLHEHVEFNGTVLEVSVERREFAEPARTGVAIPVADSEAGFERALDGEMVDARLDPETLSEDQRPMLYRDGYEETTPLSEDYRELIADLGLGDLLDVGTETGSRAENGLHLALGEEYYRYGLYVNPAD</sequence>
<dbReference type="GeneID" id="60589567"/>
<reference evidence="1 2" key="1">
    <citation type="submission" date="2020-12" db="EMBL/GenBank/DDBJ databases">
        <title>Halosimplex halophilum sp. nov. and Halosimplex salinum sp. nov., two new members of the genus Halosimplex.</title>
        <authorList>
            <person name="Cui H.L."/>
        </authorList>
    </citation>
    <scope>NUCLEOTIDE SEQUENCE [LARGE SCALE GENOMIC DNA]</scope>
    <source>
        <strain evidence="1 2">YGH94</strain>
    </source>
</reference>
<dbReference type="KEGG" id="hlt:I7X12_13700"/>
<accession>A0A7T3KUI8</accession>
<dbReference type="Proteomes" id="UP000595001">
    <property type="component" value="Chromosome"/>
</dbReference>
<dbReference type="PROSITE" id="PS51318">
    <property type="entry name" value="TAT"/>
    <property type="match status" value="1"/>
</dbReference>
<dbReference type="InterPro" id="IPR006311">
    <property type="entry name" value="TAT_signal"/>
</dbReference>
<dbReference type="OrthoDB" id="313493at2157"/>
<protein>
    <submittedName>
        <fullName evidence="1">Uncharacterized protein</fullName>
    </submittedName>
</protein>
<gene>
    <name evidence="1" type="ORF">I7X12_13700</name>
</gene>
<organism evidence="1 2">
    <name type="scientific">Halosimplex litoreum</name>
    <dbReference type="NCBI Taxonomy" id="1198301"/>
    <lineage>
        <taxon>Archaea</taxon>
        <taxon>Methanobacteriati</taxon>
        <taxon>Methanobacteriota</taxon>
        <taxon>Stenosarchaea group</taxon>
        <taxon>Halobacteria</taxon>
        <taxon>Halobacteriales</taxon>
        <taxon>Haloarculaceae</taxon>
        <taxon>Halosimplex</taxon>
    </lineage>
</organism>
<dbReference type="PROSITE" id="PS51257">
    <property type="entry name" value="PROKAR_LIPOPROTEIN"/>
    <property type="match status" value="1"/>
</dbReference>
<evidence type="ECO:0000313" key="1">
    <source>
        <dbReference type="EMBL" id="QPV61800.1"/>
    </source>
</evidence>
<name>A0A7T3KUI8_9EURY</name>
<dbReference type="EMBL" id="CP065856">
    <property type="protein sequence ID" value="QPV61800.1"/>
    <property type="molecule type" value="Genomic_DNA"/>
</dbReference>